<dbReference type="EMBL" id="AP022560">
    <property type="protein sequence ID" value="BBX04065.1"/>
    <property type="molecule type" value="Genomic_DNA"/>
</dbReference>
<dbReference type="SUPFAM" id="SSF63829">
    <property type="entry name" value="Calcium-dependent phosphotriesterase"/>
    <property type="match status" value="1"/>
</dbReference>
<protein>
    <submittedName>
        <fullName evidence="5">Gluconolactonase</fullName>
    </submittedName>
</protein>
<feature type="binding site" evidence="3">
    <location>
        <position position="147"/>
    </location>
    <ligand>
        <name>a divalent metal cation</name>
        <dbReference type="ChEBI" id="CHEBI:60240"/>
    </ligand>
</feature>
<comment type="cofactor">
    <cofactor evidence="3">
        <name>Zn(2+)</name>
        <dbReference type="ChEBI" id="CHEBI:29105"/>
    </cofactor>
    <text evidence="3">Binds 1 divalent metal cation per subunit.</text>
</comment>
<dbReference type="Proteomes" id="UP000466681">
    <property type="component" value="Chromosome"/>
</dbReference>
<proteinExistence type="inferred from homology"/>
<organism evidence="5 6">
    <name type="scientific">Mycolicibacterium moriokaense</name>
    <dbReference type="NCBI Taxonomy" id="39691"/>
    <lineage>
        <taxon>Bacteria</taxon>
        <taxon>Bacillati</taxon>
        <taxon>Actinomycetota</taxon>
        <taxon>Actinomycetes</taxon>
        <taxon>Mycobacteriales</taxon>
        <taxon>Mycobacteriaceae</taxon>
        <taxon>Mycolicibacterium</taxon>
    </lineage>
</organism>
<dbReference type="PANTHER" id="PTHR10907:SF47">
    <property type="entry name" value="REGUCALCIN"/>
    <property type="match status" value="1"/>
</dbReference>
<evidence type="ECO:0000256" key="3">
    <source>
        <dbReference type="PIRSR" id="PIRSR605511-2"/>
    </source>
</evidence>
<dbReference type="PANTHER" id="PTHR10907">
    <property type="entry name" value="REGUCALCIN"/>
    <property type="match status" value="1"/>
</dbReference>
<evidence type="ECO:0000256" key="2">
    <source>
        <dbReference type="PIRSR" id="PIRSR605511-1"/>
    </source>
</evidence>
<evidence type="ECO:0000313" key="6">
    <source>
        <dbReference type="Proteomes" id="UP000466681"/>
    </source>
</evidence>
<feature type="binding site" evidence="3">
    <location>
        <position position="101"/>
    </location>
    <ligand>
        <name>substrate</name>
    </ligand>
</feature>
<dbReference type="InterPro" id="IPR005511">
    <property type="entry name" value="SMP-30"/>
</dbReference>
<reference evidence="5 6" key="1">
    <citation type="journal article" date="2019" name="Emerg. Microbes Infect.">
        <title>Comprehensive subspecies identification of 175 nontuberculous mycobacteria species based on 7547 genomic profiles.</title>
        <authorList>
            <person name="Matsumoto Y."/>
            <person name="Kinjo T."/>
            <person name="Motooka D."/>
            <person name="Nabeya D."/>
            <person name="Jung N."/>
            <person name="Uechi K."/>
            <person name="Horii T."/>
            <person name="Iida T."/>
            <person name="Fujita J."/>
            <person name="Nakamura S."/>
        </authorList>
    </citation>
    <scope>NUCLEOTIDE SEQUENCE [LARGE SCALE GENOMIC DNA]</scope>
    <source>
        <strain evidence="5 6">JCM 6375</strain>
    </source>
</reference>
<comment type="similarity">
    <text evidence="1">Belongs to the SMP-30/CGR1 family.</text>
</comment>
<name>A0AAD1M909_9MYCO</name>
<feature type="active site" description="Proton donor/acceptor" evidence="2">
    <location>
        <position position="197"/>
    </location>
</feature>
<sequence>MTLSADRVTVPVAYHGEGPFWDAISGRLLSLDVLAGVIVALDSAGGLSRYQVPSRVAAVVRRRALGGFAIVTEHGLVGANEQLSAFERIAGITDDPNVRSNDGGCDPLGGFVIGTMAYDERPGGGAVYRVTPDHQVVQLLSPVSISNGVQWSADGSRVYYIDTPTRRVDVFDVDPETGAWLGRRRHVDLDGTPGYPDGMAIDEDDGLWIALWGGGAVNHYDAAGRLVETIRIPGVTQVSSCTFGGDGRDVLYVTTSRQGLPDDHEPSAGAIFALRTHARGAAAAEFAG</sequence>
<keyword evidence="3" id="KW-0479">Metal-binding</keyword>
<evidence type="ECO:0000259" key="4">
    <source>
        <dbReference type="Pfam" id="PF08450"/>
    </source>
</evidence>
<keyword evidence="6" id="KW-1185">Reference proteome</keyword>
<feature type="binding site" evidence="3">
    <location>
        <position position="119"/>
    </location>
    <ligand>
        <name>substrate</name>
    </ligand>
</feature>
<dbReference type="InterPro" id="IPR013658">
    <property type="entry name" value="SGL"/>
</dbReference>
<accession>A0AAD1M909</accession>
<keyword evidence="3" id="KW-0862">Zinc</keyword>
<feature type="domain" description="SMP-30/Gluconolactonase/LRE-like region" evidence="4">
    <location>
        <begin position="16"/>
        <end position="256"/>
    </location>
</feature>
<feature type="binding site" evidence="3">
    <location>
        <position position="17"/>
    </location>
    <ligand>
        <name>a divalent metal cation</name>
        <dbReference type="ChEBI" id="CHEBI:60240"/>
    </ligand>
</feature>
<feature type="binding site" evidence="3">
    <location>
        <position position="197"/>
    </location>
    <ligand>
        <name>a divalent metal cation</name>
        <dbReference type="ChEBI" id="CHEBI:60240"/>
    </ligand>
</feature>
<feature type="binding site" evidence="3">
    <location>
        <position position="99"/>
    </location>
    <ligand>
        <name>substrate</name>
    </ligand>
</feature>
<dbReference type="GO" id="GO:0019853">
    <property type="term" value="P:L-ascorbic acid biosynthetic process"/>
    <property type="evidence" value="ECO:0007669"/>
    <property type="project" value="TreeGrafter"/>
</dbReference>
<evidence type="ECO:0000313" key="5">
    <source>
        <dbReference type="EMBL" id="BBX04065.1"/>
    </source>
</evidence>
<dbReference type="GO" id="GO:0005509">
    <property type="term" value="F:calcium ion binding"/>
    <property type="evidence" value="ECO:0007669"/>
    <property type="project" value="TreeGrafter"/>
</dbReference>
<dbReference type="Pfam" id="PF08450">
    <property type="entry name" value="SGL"/>
    <property type="match status" value="1"/>
</dbReference>
<dbReference type="InterPro" id="IPR011042">
    <property type="entry name" value="6-blade_b-propeller_TolB-like"/>
</dbReference>
<dbReference type="PRINTS" id="PR01790">
    <property type="entry name" value="SMP30FAMILY"/>
</dbReference>
<dbReference type="AlphaFoldDB" id="A0AAD1M909"/>
<dbReference type="GO" id="GO:0004341">
    <property type="term" value="F:gluconolactonase activity"/>
    <property type="evidence" value="ECO:0007669"/>
    <property type="project" value="TreeGrafter"/>
</dbReference>
<evidence type="ECO:0000256" key="1">
    <source>
        <dbReference type="ARBA" id="ARBA00008853"/>
    </source>
</evidence>
<dbReference type="Gene3D" id="2.120.10.30">
    <property type="entry name" value="TolB, C-terminal domain"/>
    <property type="match status" value="1"/>
</dbReference>
<dbReference type="RefSeq" id="WP_083156968.1">
    <property type="nucleotide sequence ID" value="NZ_AP022560.1"/>
</dbReference>
<gene>
    <name evidence="5" type="ORF">MMOR_50010</name>
</gene>
<dbReference type="KEGG" id="mmor:MMOR_50010"/>